<reference evidence="1 2" key="1">
    <citation type="submission" date="2015-01" db="EMBL/GenBank/DDBJ databases">
        <title>Genome of allotetraploid Gossypium barbadense reveals genomic plasticity and fiber elongation in cotton evolution.</title>
        <authorList>
            <person name="Chen X."/>
            <person name="Liu X."/>
            <person name="Zhao B."/>
            <person name="Zheng H."/>
            <person name="Hu Y."/>
            <person name="Lu G."/>
            <person name="Yang C."/>
            <person name="Chen J."/>
            <person name="Shan C."/>
            <person name="Zhang L."/>
            <person name="Zhou Y."/>
            <person name="Wang L."/>
            <person name="Guo W."/>
            <person name="Bai Y."/>
            <person name="Ruan J."/>
            <person name="Shangguan X."/>
            <person name="Mao Y."/>
            <person name="Jiang J."/>
            <person name="Zhu Y."/>
            <person name="Lei J."/>
            <person name="Kang H."/>
            <person name="Chen S."/>
            <person name="He X."/>
            <person name="Wang R."/>
            <person name="Wang Y."/>
            <person name="Chen J."/>
            <person name="Wang L."/>
            <person name="Yu S."/>
            <person name="Wang B."/>
            <person name="Wei J."/>
            <person name="Song S."/>
            <person name="Lu X."/>
            <person name="Gao Z."/>
            <person name="Gu W."/>
            <person name="Deng X."/>
            <person name="Ma D."/>
            <person name="Wang S."/>
            <person name="Liang W."/>
            <person name="Fang L."/>
            <person name="Cai C."/>
            <person name="Zhu X."/>
            <person name="Zhou B."/>
            <person name="Zhang Y."/>
            <person name="Chen Z."/>
            <person name="Xu S."/>
            <person name="Zhu R."/>
            <person name="Wang S."/>
            <person name="Zhang T."/>
            <person name="Zhao G."/>
        </authorList>
    </citation>
    <scope>NUCLEOTIDE SEQUENCE [LARGE SCALE GENOMIC DNA]</scope>
    <source>
        <strain evidence="2">cv. Xinhai21</strain>
        <tissue evidence="1">Leaf</tissue>
    </source>
</reference>
<dbReference type="EMBL" id="KZ663021">
    <property type="protein sequence ID" value="PPS16525.1"/>
    <property type="molecule type" value="Genomic_DNA"/>
</dbReference>
<evidence type="ECO:0000313" key="1">
    <source>
        <dbReference type="EMBL" id="PPS16525.1"/>
    </source>
</evidence>
<dbReference type="AlphaFoldDB" id="A0A2P5YLP3"/>
<proteinExistence type="predicted"/>
<gene>
    <name evidence="1" type="ORF">GOBAR_AA04053</name>
</gene>
<evidence type="ECO:0000313" key="2">
    <source>
        <dbReference type="Proteomes" id="UP000239757"/>
    </source>
</evidence>
<dbReference type="Proteomes" id="UP000239757">
    <property type="component" value="Unassembled WGS sequence"/>
</dbReference>
<sequence>MMRVKEDTLVVVVVRFHKCCAKRILFLKLAMVVVEQGMTVMENLSQWSFKFLSNRKLRHTAVRHARVPSFHPVRFMVLEIGRNGALGHVARLCQSSFASLTPIFAHGHAARPWQLIASRVGGNFALFSHGLRHARVPGRVCFRKPAFHESVSMLDVKTKI</sequence>
<name>A0A2P5YLP3_GOSBA</name>
<organism evidence="1 2">
    <name type="scientific">Gossypium barbadense</name>
    <name type="common">Sea Island cotton</name>
    <name type="synonym">Hibiscus barbadensis</name>
    <dbReference type="NCBI Taxonomy" id="3634"/>
    <lineage>
        <taxon>Eukaryota</taxon>
        <taxon>Viridiplantae</taxon>
        <taxon>Streptophyta</taxon>
        <taxon>Embryophyta</taxon>
        <taxon>Tracheophyta</taxon>
        <taxon>Spermatophyta</taxon>
        <taxon>Magnoliopsida</taxon>
        <taxon>eudicotyledons</taxon>
        <taxon>Gunneridae</taxon>
        <taxon>Pentapetalae</taxon>
        <taxon>rosids</taxon>
        <taxon>malvids</taxon>
        <taxon>Malvales</taxon>
        <taxon>Malvaceae</taxon>
        <taxon>Malvoideae</taxon>
        <taxon>Gossypium</taxon>
    </lineage>
</organism>
<protein>
    <submittedName>
        <fullName evidence="1">Uncharacterized protein</fullName>
    </submittedName>
</protein>
<accession>A0A2P5YLP3</accession>